<proteinExistence type="predicted"/>
<keyword evidence="1" id="KW-0808">Transferase</keyword>
<dbReference type="EMBL" id="CCKQ01013402">
    <property type="protein sequence ID" value="CDW85066.1"/>
    <property type="molecule type" value="Genomic_DNA"/>
</dbReference>
<dbReference type="PANTHER" id="PTHR43224:SF1">
    <property type="entry name" value="AMIDINOTRANSFERASE"/>
    <property type="match status" value="1"/>
</dbReference>
<evidence type="ECO:0000313" key="2">
    <source>
        <dbReference type="Proteomes" id="UP000039865"/>
    </source>
</evidence>
<dbReference type="PIRSF" id="PIRSF028188">
    <property type="entry name" value="Amdntrnsf_FN0238"/>
    <property type="match status" value="1"/>
</dbReference>
<dbReference type="OMA" id="RCMMAEV"/>
<accession>A0A078ASS3</accession>
<dbReference type="GO" id="GO:0016740">
    <property type="term" value="F:transferase activity"/>
    <property type="evidence" value="ECO:0007669"/>
    <property type="project" value="UniProtKB-KW"/>
</dbReference>
<organism evidence="1 2">
    <name type="scientific">Stylonychia lemnae</name>
    <name type="common">Ciliate</name>
    <dbReference type="NCBI Taxonomy" id="5949"/>
    <lineage>
        <taxon>Eukaryota</taxon>
        <taxon>Sar</taxon>
        <taxon>Alveolata</taxon>
        <taxon>Ciliophora</taxon>
        <taxon>Intramacronucleata</taxon>
        <taxon>Spirotrichea</taxon>
        <taxon>Stichotrichia</taxon>
        <taxon>Sporadotrichida</taxon>
        <taxon>Oxytrichidae</taxon>
        <taxon>Stylonychinae</taxon>
        <taxon>Stylonychia</taxon>
    </lineage>
</organism>
<dbReference type="Proteomes" id="UP000039865">
    <property type="component" value="Unassembled WGS sequence"/>
</dbReference>
<evidence type="ECO:0000313" key="1">
    <source>
        <dbReference type="EMBL" id="CDW85066.1"/>
    </source>
</evidence>
<dbReference type="PANTHER" id="PTHR43224">
    <property type="entry name" value="AMIDINOTRANSFERASE"/>
    <property type="match status" value="1"/>
</dbReference>
<keyword evidence="2" id="KW-1185">Reference proteome</keyword>
<sequence length="320" mass="37177">MNQQSFAQVYSQKVLMVEPTHFFLNEETFQDNKFMNKVQIDQRESSLKAIEEFGKFKDLLLENDIDVQVYKQLTPDLPDSVFPNNWFSTHKGTDIPDGLFVVYPMKAETREREKNPLIIQQEGVNYKNYIDLRKFEYSTALEGTGSLIFDTTNKKIYVNLSERADASLLTEFVEKFNKISQNPYKSVVFNAVDAKNNPIYHTNVIMALLKDHALLCTESIKDEEERQRVIREITDESLNICPKKLIDLNYEEINNMCGNMIMVQNKRGEHCVIMSQRARDSLRKEYLKELEENYRIVASDINMIETIGGGSARCMVAELY</sequence>
<dbReference type="InterPro" id="IPR014541">
    <property type="entry name" value="Amdntrnsf_FN0238"/>
</dbReference>
<reference evidence="1 2" key="1">
    <citation type="submission" date="2014-06" db="EMBL/GenBank/DDBJ databases">
        <authorList>
            <person name="Swart Estienne"/>
        </authorList>
    </citation>
    <scope>NUCLEOTIDE SEQUENCE [LARGE SCALE GENOMIC DNA]</scope>
    <source>
        <strain evidence="1 2">130c</strain>
    </source>
</reference>
<gene>
    <name evidence="1" type="primary">Contig9778.g10455</name>
    <name evidence="1" type="ORF">STYLEM_14136</name>
</gene>
<dbReference type="InParanoid" id="A0A078ASS3"/>
<name>A0A078ASS3_STYLE</name>
<dbReference type="SUPFAM" id="SSF55909">
    <property type="entry name" value="Pentein"/>
    <property type="match status" value="1"/>
</dbReference>
<protein>
    <submittedName>
        <fullName evidence="1">Amidinotransferase</fullName>
    </submittedName>
</protein>
<dbReference type="OrthoDB" id="14321at2759"/>
<dbReference type="Pfam" id="PF19420">
    <property type="entry name" value="DDAH_eukar"/>
    <property type="match status" value="1"/>
</dbReference>
<dbReference type="AlphaFoldDB" id="A0A078ASS3"/>
<dbReference type="Gene3D" id="3.75.10.10">
    <property type="entry name" value="L-arginine/glycine Amidinotransferase, Chain A"/>
    <property type="match status" value="1"/>
</dbReference>